<dbReference type="InterPro" id="IPR002933">
    <property type="entry name" value="Peptidase_M20"/>
</dbReference>
<sequence>MVTLRVASGDDFHGLIPRFRPELELYEETFRKLHRDPELSAQEKNTGRTIAAHLKTLGVTECHEEVGGFGVVGVVRNGDGPVVMLRAETDGLPIREDTQLDYASTKTSKGENGHPVPVMHACGHDMHITCLLAATELLIAAKAHWRGTLISIFQPNEEEGNGARAMIDGGLYGLVPKPDVLLGQHIIAARAGTVQIRSGVVLTANDVFDVKVIGKGGHGSAPNQANDPVLPACSIVTKLPSLIPRIAGPDGFAIVNSSFVRAGEAANVIPGHAELKVSIRTYRPEIRGGIVKAVQQLIRTECEGYGMPHSPEITRIKDVPPVVNDEIVVEKLKKEFETYFGEKLSERSPDTASDDFPLLAGPYEVPYAYWNIGGIDHHTWDEALKMGTTSEIPRPHNARYVVAIQPTLKTGVDTLSIAALTYLFRADID</sequence>
<comment type="caution">
    <text evidence="3">The sequence shown here is derived from an EMBL/GenBank/DDBJ whole genome shotgun (WGS) entry which is preliminary data.</text>
</comment>
<comment type="similarity">
    <text evidence="1">Belongs to the peptidase M20A family.</text>
</comment>
<accession>A0ABR4P2U9</accession>
<keyword evidence="4" id="KW-1185">Reference proteome</keyword>
<dbReference type="Pfam" id="PF01546">
    <property type="entry name" value="Peptidase_M20"/>
    <property type="match status" value="1"/>
</dbReference>
<dbReference type="Proteomes" id="UP001629113">
    <property type="component" value="Unassembled WGS sequence"/>
</dbReference>
<dbReference type="Gene3D" id="3.40.630.10">
    <property type="entry name" value="Zn peptidases"/>
    <property type="match status" value="1"/>
</dbReference>
<dbReference type="InterPro" id="IPR036264">
    <property type="entry name" value="Bact_exopeptidase_dim_dom"/>
</dbReference>
<dbReference type="InterPro" id="IPR017439">
    <property type="entry name" value="Amidohydrolase"/>
</dbReference>
<dbReference type="EMBL" id="JBFCZG010000010">
    <property type="protein sequence ID" value="KAL3417611.1"/>
    <property type="molecule type" value="Genomic_DNA"/>
</dbReference>
<feature type="domain" description="Peptidase M20 dimerisation" evidence="2">
    <location>
        <begin position="209"/>
        <end position="304"/>
    </location>
</feature>
<dbReference type="Gene3D" id="3.30.70.360">
    <property type="match status" value="1"/>
</dbReference>
<dbReference type="NCBIfam" id="TIGR01891">
    <property type="entry name" value="amidohydrolases"/>
    <property type="match status" value="1"/>
</dbReference>
<evidence type="ECO:0000313" key="4">
    <source>
        <dbReference type="Proteomes" id="UP001629113"/>
    </source>
</evidence>
<dbReference type="PANTHER" id="PTHR11014">
    <property type="entry name" value="PEPTIDASE M20 FAMILY MEMBER"/>
    <property type="match status" value="1"/>
</dbReference>
<protein>
    <submittedName>
        <fullName evidence="3">Metal-dependent amidase/aminoacylase/carboxypeptidase (Amidohydrolase)</fullName>
    </submittedName>
</protein>
<dbReference type="PANTHER" id="PTHR11014:SF63">
    <property type="entry name" value="METALLOPEPTIDASE, PUTATIVE (AFU_ORTHOLOGUE AFUA_6G09600)-RELATED"/>
    <property type="match status" value="1"/>
</dbReference>
<dbReference type="SUPFAM" id="SSF55031">
    <property type="entry name" value="Bacterial exopeptidase dimerisation domain"/>
    <property type="match status" value="1"/>
</dbReference>
<dbReference type="Pfam" id="PF07687">
    <property type="entry name" value="M20_dimer"/>
    <property type="match status" value="1"/>
</dbReference>
<proteinExistence type="inferred from homology"/>
<name>A0ABR4P2U9_9HELO</name>
<evidence type="ECO:0000256" key="1">
    <source>
        <dbReference type="ARBA" id="ARBA00006247"/>
    </source>
</evidence>
<organism evidence="3 4">
    <name type="scientific">Phlyctema vagabunda</name>
    <dbReference type="NCBI Taxonomy" id="108571"/>
    <lineage>
        <taxon>Eukaryota</taxon>
        <taxon>Fungi</taxon>
        <taxon>Dikarya</taxon>
        <taxon>Ascomycota</taxon>
        <taxon>Pezizomycotina</taxon>
        <taxon>Leotiomycetes</taxon>
        <taxon>Helotiales</taxon>
        <taxon>Dermateaceae</taxon>
        <taxon>Phlyctema</taxon>
    </lineage>
</organism>
<dbReference type="InterPro" id="IPR011650">
    <property type="entry name" value="Peptidase_M20_dimer"/>
</dbReference>
<dbReference type="SUPFAM" id="SSF53187">
    <property type="entry name" value="Zn-dependent exopeptidases"/>
    <property type="match status" value="1"/>
</dbReference>
<reference evidence="3 4" key="1">
    <citation type="submission" date="2024-06" db="EMBL/GenBank/DDBJ databases">
        <title>Complete genome of Phlyctema vagabunda strain 19-DSS-EL-015.</title>
        <authorList>
            <person name="Fiorenzani C."/>
        </authorList>
    </citation>
    <scope>NUCLEOTIDE SEQUENCE [LARGE SCALE GENOMIC DNA]</scope>
    <source>
        <strain evidence="3 4">19-DSS-EL-015</strain>
    </source>
</reference>
<evidence type="ECO:0000259" key="2">
    <source>
        <dbReference type="Pfam" id="PF07687"/>
    </source>
</evidence>
<gene>
    <name evidence="3" type="ORF">PVAG01_10621</name>
</gene>
<evidence type="ECO:0000313" key="3">
    <source>
        <dbReference type="EMBL" id="KAL3417611.1"/>
    </source>
</evidence>